<protein>
    <recommendedName>
        <fullName evidence="3">Fork-head domain-containing protein</fullName>
    </recommendedName>
</protein>
<sequence length="221" mass="24694">MKLTRHPLVWDGITTLGMSPRPENVLTDSLFVSDFTEDYVNVVPLLSLDESDDDTSMERAGLHWLPDIPNPNATGIDEKPPYDIAVLTKLAIIGSPYQTLIKAEIEELLINKFSWFKIYRYQSSFANPFSIRSIALVDAPTIKEPSSKKHYQKGRRNKSLGGPQLPWTTELGMLLSAGAQHMWLRPHPLPSSVPGMRVGPSYIIAGVPLRCKSSFKLASIY</sequence>
<keyword evidence="1 2" id="KW-0238">DNA-binding</keyword>
<dbReference type="InterPro" id="IPR001766">
    <property type="entry name" value="Fork_head_dom"/>
</dbReference>
<dbReference type="EMBL" id="KN824307">
    <property type="protein sequence ID" value="KIM26344.1"/>
    <property type="molecule type" value="Genomic_DNA"/>
</dbReference>
<reference evidence="5" key="2">
    <citation type="submission" date="2015-01" db="EMBL/GenBank/DDBJ databases">
        <title>Evolutionary Origins and Diversification of the Mycorrhizal Mutualists.</title>
        <authorList>
            <consortium name="DOE Joint Genome Institute"/>
            <consortium name="Mycorrhizal Genomics Consortium"/>
            <person name="Kohler A."/>
            <person name="Kuo A."/>
            <person name="Nagy L.G."/>
            <person name="Floudas D."/>
            <person name="Copeland A."/>
            <person name="Barry K.W."/>
            <person name="Cichocki N."/>
            <person name="Veneault-Fourrey C."/>
            <person name="LaButti K."/>
            <person name="Lindquist E.A."/>
            <person name="Lipzen A."/>
            <person name="Lundell T."/>
            <person name="Morin E."/>
            <person name="Murat C."/>
            <person name="Riley R."/>
            <person name="Ohm R."/>
            <person name="Sun H."/>
            <person name="Tunlid A."/>
            <person name="Henrissat B."/>
            <person name="Grigoriev I.V."/>
            <person name="Hibbett D.S."/>
            <person name="Martin F."/>
        </authorList>
    </citation>
    <scope>NUCLEOTIDE SEQUENCE [LARGE SCALE GENOMIC DNA]</scope>
    <source>
        <strain evidence="5">MAFF 305830</strain>
    </source>
</reference>
<accession>A0A0C3B2C6</accession>
<proteinExistence type="predicted"/>
<evidence type="ECO:0000256" key="2">
    <source>
        <dbReference type="PROSITE-ProRule" id="PRU00089"/>
    </source>
</evidence>
<evidence type="ECO:0000313" key="5">
    <source>
        <dbReference type="Proteomes" id="UP000054097"/>
    </source>
</evidence>
<name>A0A0C3B2C6_SERVB</name>
<dbReference type="GO" id="GO:0003700">
    <property type="term" value="F:DNA-binding transcription factor activity"/>
    <property type="evidence" value="ECO:0007669"/>
    <property type="project" value="InterPro"/>
</dbReference>
<organism evidence="4 5">
    <name type="scientific">Serendipita vermifera MAFF 305830</name>
    <dbReference type="NCBI Taxonomy" id="933852"/>
    <lineage>
        <taxon>Eukaryota</taxon>
        <taxon>Fungi</taxon>
        <taxon>Dikarya</taxon>
        <taxon>Basidiomycota</taxon>
        <taxon>Agaricomycotina</taxon>
        <taxon>Agaricomycetes</taxon>
        <taxon>Sebacinales</taxon>
        <taxon>Serendipitaceae</taxon>
        <taxon>Serendipita</taxon>
    </lineage>
</organism>
<feature type="DNA-binding region" description="Fork-head" evidence="2">
    <location>
        <begin position="79"/>
        <end position="170"/>
    </location>
</feature>
<dbReference type="GO" id="GO:0005634">
    <property type="term" value="C:nucleus"/>
    <property type="evidence" value="ECO:0007669"/>
    <property type="project" value="UniProtKB-SubCell"/>
</dbReference>
<dbReference type="HOGENOM" id="CLU_1251343_0_0_1"/>
<comment type="subcellular location">
    <subcellularLocation>
        <location evidence="2">Nucleus</location>
    </subcellularLocation>
</comment>
<evidence type="ECO:0000259" key="3">
    <source>
        <dbReference type="PROSITE" id="PS50039"/>
    </source>
</evidence>
<evidence type="ECO:0000256" key="1">
    <source>
        <dbReference type="ARBA" id="ARBA00023125"/>
    </source>
</evidence>
<dbReference type="PROSITE" id="PS50039">
    <property type="entry name" value="FORK_HEAD_3"/>
    <property type="match status" value="1"/>
</dbReference>
<reference evidence="4 5" key="1">
    <citation type="submission" date="2014-04" db="EMBL/GenBank/DDBJ databases">
        <authorList>
            <consortium name="DOE Joint Genome Institute"/>
            <person name="Kuo A."/>
            <person name="Zuccaro A."/>
            <person name="Kohler A."/>
            <person name="Nagy L.G."/>
            <person name="Floudas D."/>
            <person name="Copeland A."/>
            <person name="Barry K.W."/>
            <person name="Cichocki N."/>
            <person name="Veneault-Fourrey C."/>
            <person name="LaButti K."/>
            <person name="Lindquist E.A."/>
            <person name="Lipzen A."/>
            <person name="Lundell T."/>
            <person name="Morin E."/>
            <person name="Murat C."/>
            <person name="Sun H."/>
            <person name="Tunlid A."/>
            <person name="Henrissat B."/>
            <person name="Grigoriev I.V."/>
            <person name="Hibbett D.S."/>
            <person name="Martin F."/>
            <person name="Nordberg H.P."/>
            <person name="Cantor M.N."/>
            <person name="Hua S.X."/>
        </authorList>
    </citation>
    <scope>NUCLEOTIDE SEQUENCE [LARGE SCALE GENOMIC DNA]</scope>
    <source>
        <strain evidence="4 5">MAFF 305830</strain>
    </source>
</reference>
<feature type="domain" description="Fork-head" evidence="3">
    <location>
        <begin position="79"/>
        <end position="170"/>
    </location>
</feature>
<dbReference type="Proteomes" id="UP000054097">
    <property type="component" value="Unassembled WGS sequence"/>
</dbReference>
<evidence type="ECO:0000313" key="4">
    <source>
        <dbReference type="EMBL" id="KIM26344.1"/>
    </source>
</evidence>
<dbReference type="AlphaFoldDB" id="A0A0C3B2C6"/>
<gene>
    <name evidence="4" type="ORF">M408DRAFT_195809</name>
</gene>
<keyword evidence="5" id="KW-1185">Reference proteome</keyword>
<dbReference type="GO" id="GO:0043565">
    <property type="term" value="F:sequence-specific DNA binding"/>
    <property type="evidence" value="ECO:0007669"/>
    <property type="project" value="InterPro"/>
</dbReference>
<keyword evidence="2" id="KW-0539">Nucleus</keyword>